<dbReference type="FunFam" id="1.50.10.130:FF:000001">
    <property type="entry name" value="Isoprene synthase, chloroplastic"/>
    <property type="match status" value="1"/>
</dbReference>
<dbReference type="SUPFAM" id="SSF48576">
    <property type="entry name" value="Terpenoid synthases"/>
    <property type="match status" value="1"/>
</dbReference>
<evidence type="ECO:0000256" key="2">
    <source>
        <dbReference type="ARBA" id="ARBA00022723"/>
    </source>
</evidence>
<dbReference type="EMBL" id="KT963005">
    <property type="protein sequence ID" value="AMT81307.1"/>
    <property type="molecule type" value="mRNA"/>
</dbReference>
<dbReference type="Gene3D" id="1.50.10.130">
    <property type="entry name" value="Terpene synthase, N-terminal domain"/>
    <property type="match status" value="1"/>
</dbReference>
<dbReference type="CDD" id="cd00684">
    <property type="entry name" value="Terpene_cyclase_plant_C1"/>
    <property type="match status" value="1"/>
</dbReference>
<dbReference type="InterPro" id="IPR050148">
    <property type="entry name" value="Terpene_synthase-like"/>
</dbReference>
<dbReference type="AlphaFoldDB" id="A0A144J2D9"/>
<dbReference type="Gene3D" id="1.10.600.10">
    <property type="entry name" value="Farnesyl Diphosphate Synthase"/>
    <property type="match status" value="1"/>
</dbReference>
<dbReference type="InterPro" id="IPR005630">
    <property type="entry name" value="Terpene_synthase_metal-bd"/>
</dbReference>
<feature type="domain" description="Terpene synthase metal-binding" evidence="6">
    <location>
        <begin position="300"/>
        <end position="532"/>
    </location>
</feature>
<dbReference type="InterPro" id="IPR036965">
    <property type="entry name" value="Terpene_synth_N_sf"/>
</dbReference>
<keyword evidence="4" id="KW-0175">Coiled coil</keyword>
<proteinExistence type="evidence at transcript level"/>
<organism evidence="7">
    <name type="scientific">Lilium sp. BT-2016</name>
    <dbReference type="NCBI Taxonomy" id="1824561"/>
    <lineage>
        <taxon>Eukaryota</taxon>
        <taxon>Viridiplantae</taxon>
        <taxon>Streptophyta</taxon>
        <taxon>Embryophyta</taxon>
        <taxon>Tracheophyta</taxon>
        <taxon>Spermatophyta</taxon>
        <taxon>Magnoliopsida</taxon>
        <taxon>Liliopsida</taxon>
        <taxon>Liliales</taxon>
        <taxon>Liliaceae</taxon>
        <taxon>Lilium</taxon>
    </lineage>
</organism>
<dbReference type="InterPro" id="IPR044814">
    <property type="entry name" value="Terpene_cyclase_plant_C1"/>
</dbReference>
<dbReference type="Pfam" id="PF03936">
    <property type="entry name" value="Terpene_synth_C"/>
    <property type="match status" value="1"/>
</dbReference>
<dbReference type="FunFam" id="1.10.600.10:FF:000007">
    <property type="entry name" value="Isoprene synthase, chloroplastic"/>
    <property type="match status" value="1"/>
</dbReference>
<protein>
    <submittedName>
        <fullName evidence="7">Myrcene synthase</fullName>
    </submittedName>
</protein>
<keyword evidence="3" id="KW-0460">Magnesium</keyword>
<feature type="domain" description="Terpene synthase N-terminal" evidence="5">
    <location>
        <begin position="62"/>
        <end position="237"/>
    </location>
</feature>
<dbReference type="SFLD" id="SFLDG01019">
    <property type="entry name" value="Terpene_Cyclase_Like_1_C_Termi"/>
    <property type="match status" value="1"/>
</dbReference>
<dbReference type="GO" id="GO:0010333">
    <property type="term" value="F:terpene synthase activity"/>
    <property type="evidence" value="ECO:0007669"/>
    <property type="project" value="InterPro"/>
</dbReference>
<reference evidence="7" key="1">
    <citation type="submission" date="2015-10" db="EMBL/GenBank/DDBJ databases">
        <authorList>
            <person name="Gilbert D.G."/>
        </authorList>
    </citation>
    <scope>NUCLEOTIDE SEQUENCE</scope>
</reference>
<accession>A0A144J2D9</accession>
<dbReference type="GO" id="GO:0000287">
    <property type="term" value="F:magnesium ion binding"/>
    <property type="evidence" value="ECO:0007669"/>
    <property type="project" value="InterPro"/>
</dbReference>
<evidence type="ECO:0000256" key="3">
    <source>
        <dbReference type="ARBA" id="ARBA00022842"/>
    </source>
</evidence>
<evidence type="ECO:0000313" key="7">
    <source>
        <dbReference type="EMBL" id="AMT81307.1"/>
    </source>
</evidence>
<dbReference type="GO" id="GO:0016102">
    <property type="term" value="P:diterpenoid biosynthetic process"/>
    <property type="evidence" value="ECO:0007669"/>
    <property type="project" value="InterPro"/>
</dbReference>
<keyword evidence="2" id="KW-0479">Metal-binding</keyword>
<feature type="coiled-coil region" evidence="4">
    <location>
        <begin position="76"/>
        <end position="113"/>
    </location>
</feature>
<evidence type="ECO:0000256" key="1">
    <source>
        <dbReference type="ARBA" id="ARBA00001946"/>
    </source>
</evidence>
<dbReference type="InterPro" id="IPR001906">
    <property type="entry name" value="Terpene_synth_N"/>
</dbReference>
<comment type="cofactor">
    <cofactor evidence="1">
        <name>Mg(2+)</name>
        <dbReference type="ChEBI" id="CHEBI:18420"/>
    </cofactor>
</comment>
<evidence type="ECO:0000259" key="5">
    <source>
        <dbReference type="Pfam" id="PF01397"/>
    </source>
</evidence>
<dbReference type="InterPro" id="IPR008930">
    <property type="entry name" value="Terpenoid_cyclase/PrenylTrfase"/>
</dbReference>
<name>A0A144J2D9_9LILI</name>
<dbReference type="PANTHER" id="PTHR31225">
    <property type="entry name" value="OS04G0344100 PROTEIN-RELATED"/>
    <property type="match status" value="1"/>
</dbReference>
<dbReference type="SFLD" id="SFLDS00005">
    <property type="entry name" value="Isoprenoid_Synthase_Type_I"/>
    <property type="match status" value="1"/>
</dbReference>
<sequence length="589" mass="69236">MAFALVTSAFPPLSRSCQLFQVPKLSLRPNSTFPVVCLAQHTAETTVTRPRPRRSGNYPPKLWDDVYIQSLRNGFTEVHADRIDKLKEDVRRLIEEEKELIQQLELVDSLEQLGVAYHFEEEIEKVLEILHDSMEETKMEIRHDIYATSLLFRLLREHGFTASQDVFNSFKDENGNFKSCHNSDVRGLLGMYHASYLSMENEKTMDEARDFATRHLKDLVGSDLLEPCLREDINYALEIPYNFRVQRLHTKWFIERYQREEKMNPLLLEFAKLDYNMVQDIYKRELGELSRWWDDLKLLGDELSFVRDRLVENYFWAVGWAFEPNSCRCREAITKVICFISTIDDIYDIYGSLDELELFTDAVERWEINAIDQLPEYMKPCFLGLLNTTNDIVYKILRDKCVNIISYLKKAWVDLCKAYLLEAKWYFEGYTPTLEEYLENAWVSITGPLNLIVAYCVNEDVTTDNLNKLTSHQDIIFCSSMIIRLCDDLGTSSDEIERGDVQKSIQCYMQQKDVSELVAREHIKDLISIYWKRMNMKRFAGSRFERVFKNVAFNLPRSSHAFYQYGDGYGTQPNRKTQDQIISLFIERI</sequence>
<dbReference type="SUPFAM" id="SSF48239">
    <property type="entry name" value="Terpenoid cyclases/Protein prenyltransferases"/>
    <property type="match status" value="1"/>
</dbReference>
<evidence type="ECO:0000259" key="6">
    <source>
        <dbReference type="Pfam" id="PF03936"/>
    </source>
</evidence>
<dbReference type="InterPro" id="IPR034741">
    <property type="entry name" value="Terpene_cyclase-like_1_C"/>
</dbReference>
<evidence type="ECO:0000256" key="4">
    <source>
        <dbReference type="SAM" id="Coils"/>
    </source>
</evidence>
<dbReference type="PANTHER" id="PTHR31225:SF252">
    <property type="entry name" value="TERPENE SYNTHASE 12-RELATED"/>
    <property type="match status" value="1"/>
</dbReference>
<dbReference type="Pfam" id="PF01397">
    <property type="entry name" value="Terpene_synth"/>
    <property type="match status" value="1"/>
</dbReference>
<dbReference type="InterPro" id="IPR008949">
    <property type="entry name" value="Isoprenoid_synthase_dom_sf"/>
</dbReference>